<evidence type="ECO:0000256" key="4">
    <source>
        <dbReference type="ARBA" id="ARBA00010031"/>
    </source>
</evidence>
<dbReference type="PROSITE" id="PS52012">
    <property type="entry name" value="CFEM"/>
    <property type="match status" value="1"/>
</dbReference>
<dbReference type="InterPro" id="IPR049326">
    <property type="entry name" value="Rhodopsin_dom_fungi"/>
</dbReference>
<evidence type="ECO:0000256" key="5">
    <source>
        <dbReference type="ARBA" id="ARBA00022525"/>
    </source>
</evidence>
<comment type="similarity">
    <text evidence="13">Belongs to the SAT4 family.</text>
</comment>
<dbReference type="Pfam" id="PF20684">
    <property type="entry name" value="Fung_rhodopsin"/>
    <property type="match status" value="1"/>
</dbReference>
<evidence type="ECO:0000256" key="7">
    <source>
        <dbReference type="ARBA" id="ARBA00022692"/>
    </source>
</evidence>
<feature type="disulfide bond" evidence="14">
    <location>
        <begin position="25"/>
        <end position="58"/>
    </location>
</feature>
<evidence type="ECO:0000256" key="9">
    <source>
        <dbReference type="ARBA" id="ARBA00022989"/>
    </source>
</evidence>
<organism evidence="17 18">
    <name type="scientific">Cryphonectria parasitica (strain ATCC 38755 / EP155)</name>
    <dbReference type="NCBI Taxonomy" id="660469"/>
    <lineage>
        <taxon>Eukaryota</taxon>
        <taxon>Fungi</taxon>
        <taxon>Dikarya</taxon>
        <taxon>Ascomycota</taxon>
        <taxon>Pezizomycotina</taxon>
        <taxon>Sordariomycetes</taxon>
        <taxon>Sordariomycetidae</taxon>
        <taxon>Diaporthales</taxon>
        <taxon>Cryphonectriaceae</taxon>
        <taxon>Cryphonectria-Endothia species complex</taxon>
        <taxon>Cryphonectria</taxon>
    </lineage>
</organism>
<comment type="subcellular location">
    <subcellularLocation>
        <location evidence="2">Membrane</location>
        <topology evidence="2">Lipid-anchor</topology>
        <topology evidence="2">GPI-anchor</topology>
    </subcellularLocation>
    <subcellularLocation>
        <location evidence="1">Membrane</location>
        <topology evidence="1">Multi-pass membrane protein</topology>
    </subcellularLocation>
    <subcellularLocation>
        <location evidence="3">Secreted</location>
    </subcellularLocation>
</comment>
<keyword evidence="6" id="KW-0336">GPI-anchor</keyword>
<evidence type="ECO:0000256" key="10">
    <source>
        <dbReference type="ARBA" id="ARBA00023136"/>
    </source>
</evidence>
<feature type="non-terminal residue" evidence="17">
    <location>
        <position position="296"/>
    </location>
</feature>
<keyword evidence="9 15" id="KW-1133">Transmembrane helix</keyword>
<dbReference type="EMBL" id="MU032345">
    <property type="protein sequence ID" value="KAF3768488.1"/>
    <property type="molecule type" value="Genomic_DNA"/>
</dbReference>
<feature type="transmembrane region" description="Helical" evidence="15">
    <location>
        <begin position="90"/>
        <end position="112"/>
    </location>
</feature>
<dbReference type="AlphaFoldDB" id="A0A9P4Y8I3"/>
<evidence type="ECO:0000256" key="12">
    <source>
        <dbReference type="ARBA" id="ARBA00023288"/>
    </source>
</evidence>
<dbReference type="OrthoDB" id="5278984at2759"/>
<dbReference type="GO" id="GO:0098552">
    <property type="term" value="C:side of membrane"/>
    <property type="evidence" value="ECO:0007669"/>
    <property type="project" value="UniProtKB-KW"/>
</dbReference>
<comment type="similarity">
    <text evidence="4">Belongs to the RBT5 family.</text>
</comment>
<keyword evidence="5" id="KW-0964">Secreted</keyword>
<feature type="transmembrane region" description="Helical" evidence="15">
    <location>
        <begin position="202"/>
        <end position="223"/>
    </location>
</feature>
<keyword evidence="8" id="KW-0732">Signal</keyword>
<evidence type="ECO:0000259" key="16">
    <source>
        <dbReference type="PROSITE" id="PS52012"/>
    </source>
</evidence>
<proteinExistence type="inferred from homology"/>
<feature type="domain" description="CFEM" evidence="16">
    <location>
        <begin position="1"/>
        <end position="85"/>
    </location>
</feature>
<keyword evidence="12" id="KW-0449">Lipoprotein</keyword>
<dbReference type="Proteomes" id="UP000803844">
    <property type="component" value="Unassembled WGS sequence"/>
</dbReference>
<keyword evidence="11 14" id="KW-1015">Disulfide bond</keyword>
<dbReference type="RefSeq" id="XP_040779449.1">
    <property type="nucleotide sequence ID" value="XM_040916101.1"/>
</dbReference>
<keyword evidence="7 15" id="KW-0812">Transmembrane</keyword>
<feature type="transmembrane region" description="Helical" evidence="15">
    <location>
        <begin position="124"/>
        <end position="146"/>
    </location>
</feature>
<evidence type="ECO:0000256" key="14">
    <source>
        <dbReference type="PROSITE-ProRule" id="PRU01356"/>
    </source>
</evidence>
<evidence type="ECO:0000313" key="17">
    <source>
        <dbReference type="EMBL" id="KAF3768488.1"/>
    </source>
</evidence>
<reference evidence="17" key="1">
    <citation type="journal article" date="2020" name="Phytopathology">
        <title>Genome sequence of the chestnut blight fungus Cryphonectria parasitica EP155: A fundamental resource for an archetypical invasive plant pathogen.</title>
        <authorList>
            <person name="Crouch J.A."/>
            <person name="Dawe A."/>
            <person name="Aerts A."/>
            <person name="Barry K."/>
            <person name="Churchill A.C.L."/>
            <person name="Grimwood J."/>
            <person name="Hillman B."/>
            <person name="Milgroom M.G."/>
            <person name="Pangilinan J."/>
            <person name="Smith M."/>
            <person name="Salamov A."/>
            <person name="Schmutz J."/>
            <person name="Yadav J."/>
            <person name="Grigoriev I.V."/>
            <person name="Nuss D."/>
        </authorList>
    </citation>
    <scope>NUCLEOTIDE SEQUENCE</scope>
    <source>
        <strain evidence="17">EP155</strain>
    </source>
</reference>
<name>A0A9P4Y8I3_CRYP1</name>
<evidence type="ECO:0000256" key="1">
    <source>
        <dbReference type="ARBA" id="ARBA00004141"/>
    </source>
</evidence>
<evidence type="ECO:0000256" key="3">
    <source>
        <dbReference type="ARBA" id="ARBA00004613"/>
    </source>
</evidence>
<evidence type="ECO:0000256" key="6">
    <source>
        <dbReference type="ARBA" id="ARBA00022622"/>
    </source>
</evidence>
<evidence type="ECO:0000256" key="13">
    <source>
        <dbReference type="ARBA" id="ARBA00038359"/>
    </source>
</evidence>
<dbReference type="GO" id="GO:0005576">
    <property type="term" value="C:extracellular region"/>
    <property type="evidence" value="ECO:0007669"/>
    <property type="project" value="UniProtKB-SubCell"/>
</dbReference>
<feature type="transmembrane region" description="Helical" evidence="15">
    <location>
        <begin position="166"/>
        <end position="190"/>
    </location>
</feature>
<dbReference type="PANTHER" id="PTHR33048">
    <property type="entry name" value="PTH11-LIKE INTEGRAL MEMBRANE PROTEIN (AFU_ORTHOLOGUE AFUA_5G11245)"/>
    <property type="match status" value="1"/>
</dbReference>
<dbReference type="PANTHER" id="PTHR33048:SF160">
    <property type="entry name" value="SAT4 FAMILY MEMBRANE PROTEIN"/>
    <property type="match status" value="1"/>
</dbReference>
<evidence type="ECO:0000256" key="2">
    <source>
        <dbReference type="ARBA" id="ARBA00004589"/>
    </source>
</evidence>
<evidence type="ECO:0000256" key="8">
    <source>
        <dbReference type="ARBA" id="ARBA00022729"/>
    </source>
</evidence>
<comment type="caution">
    <text evidence="14">Lacks conserved residue(s) required for the propagation of feature annotation.</text>
</comment>
<dbReference type="InterPro" id="IPR052337">
    <property type="entry name" value="SAT4-like"/>
</dbReference>
<dbReference type="InterPro" id="IPR008427">
    <property type="entry name" value="Extracellular_membr_CFEM_dom"/>
</dbReference>
<gene>
    <name evidence="17" type="ORF">M406DRAFT_239823</name>
</gene>
<evidence type="ECO:0000256" key="11">
    <source>
        <dbReference type="ARBA" id="ARBA00023157"/>
    </source>
</evidence>
<dbReference type="GeneID" id="63833230"/>
<evidence type="ECO:0000256" key="15">
    <source>
        <dbReference type="SAM" id="Phobius"/>
    </source>
</evidence>
<keyword evidence="6" id="KW-0325">Glycoprotein</keyword>
<feature type="non-terminal residue" evidence="17">
    <location>
        <position position="1"/>
    </location>
</feature>
<keyword evidence="18" id="KW-1185">Reference proteome</keyword>
<keyword evidence="10 15" id="KW-0472">Membrane</keyword>
<evidence type="ECO:0000313" key="18">
    <source>
        <dbReference type="Proteomes" id="UP000803844"/>
    </source>
</evidence>
<protein>
    <recommendedName>
        <fullName evidence="16">CFEM domain-containing protein</fullName>
    </recommendedName>
</protein>
<accession>A0A9P4Y8I3</accession>
<sequence>PCTEEGVLSAGCSLTNLTLLEDCLCTNDTLLSGMSTCVQTSCPFSEQVTTGSLLIATCAAFPIESRVSDLGFGLHYWDVQVANAAHLLQIFYAVEIIYTWVKLVAKASIILLYMRVFTARWFHLVCYGCLCYCGLSVISFTFVIAFQCRPVEAIWNHFIVGQCLDVNAIGYAGAVLSIVEDIVLVLLPIPELRKLQISARQRIGVGLMFGLASFATVTSMIRLKYLVQFSKTFDATYDNVNTVVWSLIEATCIIVCGSLPPLRPWFGKLVVSISTLKTRRPGDAGSAIPGKRNITN</sequence>
<comment type="caution">
    <text evidence="17">The sequence shown here is derived from an EMBL/GenBank/DDBJ whole genome shotgun (WGS) entry which is preliminary data.</text>
</comment>